<feature type="region of interest" description="Disordered" evidence="1">
    <location>
        <begin position="388"/>
        <end position="422"/>
    </location>
</feature>
<keyword evidence="3" id="KW-1185">Reference proteome</keyword>
<organism evidence="2 3">
    <name type="scientific">Polytolypa hystricis (strain UAMH7299)</name>
    <dbReference type="NCBI Taxonomy" id="1447883"/>
    <lineage>
        <taxon>Eukaryota</taxon>
        <taxon>Fungi</taxon>
        <taxon>Dikarya</taxon>
        <taxon>Ascomycota</taxon>
        <taxon>Pezizomycotina</taxon>
        <taxon>Eurotiomycetes</taxon>
        <taxon>Eurotiomycetidae</taxon>
        <taxon>Onygenales</taxon>
        <taxon>Onygenales incertae sedis</taxon>
        <taxon>Polytolypa</taxon>
    </lineage>
</organism>
<feature type="compositionally biased region" description="Polar residues" evidence="1">
    <location>
        <begin position="527"/>
        <end position="544"/>
    </location>
</feature>
<feature type="region of interest" description="Disordered" evidence="1">
    <location>
        <begin position="935"/>
        <end position="973"/>
    </location>
</feature>
<feature type="compositionally biased region" description="Basic and acidic residues" evidence="1">
    <location>
        <begin position="223"/>
        <end position="233"/>
    </location>
</feature>
<evidence type="ECO:0000313" key="2">
    <source>
        <dbReference type="EMBL" id="PGH04743.1"/>
    </source>
</evidence>
<feature type="compositionally biased region" description="Basic and acidic residues" evidence="1">
    <location>
        <begin position="298"/>
        <end position="308"/>
    </location>
</feature>
<sequence>MPIKLPKGFTRRKSSGNALEDIQNQPERSFKVFERPHGGSKSFDGASALRLMGDDLGKTSSEDPDPDNIFAGLDRPSSSKNRHSHDKQLLGGRTTKLTGSSGSRGTNNSASTGGLYDSSSSTKFSSSSTLPSSADIPLHDIPVPPIPDSPFSFSLRAGGRTFSFGSKGPKPMAPGHNTPPGKGLASRDRAMTSSTTSTATPPRLLDSDLNLGESGGFGDIFEGIDKKKDRLQDLESSVSNPGSPSPYAPPPVPSKDASKPKSSFLSALRIDNSKDVEPSPYSNDSQTSRDGLIGKSAAMHEERARPRDAGTSLKTVSPKSSGNTAKNSANPMNRLQRNSQLLRPRNSAPIDEDAQLVMDSVATNRRSVVKGNREPEASSLFASEKDEPLFGDVHSQQQVSPTNARKPLLGRPGGESQADMSFSAQADLVARFEESMSKSEVQPNKVMTPAQFERYREQQERTRIQNNMSSSQLSDDDSDSYDDEDEAEKNRETAKQRKKQEAHLSVYRQQMMKVTGEQSRLPDLESNRLSSERGNNLSAVNRASTFGPDRTSGEKLSDGEDDDDVPLGILAAHGFPNRNRPPSRLLPSMSNPNLRASVQQFTPAPPSLAGGEQTPQANRGSLPVFARNLPKDPYFGASLVNPTHRESLALGGGSVYGGVGGGGGGPAAGLPPGGLVGVIANEERAKAMRRGSPNPRGGFDVSGGIPGLNAGSDAFIAHQSMNPGTAPFGMGGMQGPPAHTATMPAGDQTQMQMSQQMTQMMQTQIQWMQSMMQLQGIQAGQPMPPNSSVSSLLAPPGPDQRPMSMLSNLTFGNPLGPPQVDQRTLSLLDPSMSSQWNPHRQSSFIPPSAGYAPSVAPSERSNVGTASRYRPVSTIQPDLIKPSARSSTFTASTMRPWSNEPRQNSLTGIPNAPGTHPSIRPISGLRSNTLVDLARSRGPVQGAGDDEEDDEGWAEMMKNREKKKSSWKFKRGKSGLGDIFHHTAV</sequence>
<feature type="compositionally biased region" description="Pro residues" evidence="1">
    <location>
        <begin position="243"/>
        <end position="253"/>
    </location>
</feature>
<evidence type="ECO:0000313" key="3">
    <source>
        <dbReference type="Proteomes" id="UP000224634"/>
    </source>
</evidence>
<evidence type="ECO:0000256" key="1">
    <source>
        <dbReference type="SAM" id="MobiDB-lite"/>
    </source>
</evidence>
<dbReference type="AlphaFoldDB" id="A0A2B7X7I7"/>
<feature type="region of interest" description="Disordered" evidence="1">
    <location>
        <begin position="1"/>
        <end position="353"/>
    </location>
</feature>
<dbReference type="EMBL" id="PDNA01000196">
    <property type="protein sequence ID" value="PGH04743.1"/>
    <property type="molecule type" value="Genomic_DNA"/>
</dbReference>
<feature type="compositionally biased region" description="Acidic residues" evidence="1">
    <location>
        <begin position="474"/>
        <end position="487"/>
    </location>
</feature>
<dbReference type="OrthoDB" id="5396252at2759"/>
<comment type="caution">
    <text evidence="2">The sequence shown here is derived from an EMBL/GenBank/DDBJ whole genome shotgun (WGS) entry which is preliminary data.</text>
</comment>
<feature type="compositionally biased region" description="Basic and acidic residues" evidence="1">
    <location>
        <begin position="28"/>
        <end position="37"/>
    </location>
</feature>
<feature type="compositionally biased region" description="Polar residues" evidence="1">
    <location>
        <begin position="312"/>
        <end position="341"/>
    </location>
</feature>
<feature type="compositionally biased region" description="Polar residues" evidence="1">
    <location>
        <begin position="394"/>
        <end position="403"/>
    </location>
</feature>
<proteinExistence type="predicted"/>
<protein>
    <submittedName>
        <fullName evidence="2">Uncharacterized protein</fullName>
    </submittedName>
</protein>
<dbReference type="STRING" id="1447883.A0A2B7X7I7"/>
<feature type="compositionally biased region" description="Basic and acidic residues" evidence="1">
    <location>
        <begin position="453"/>
        <end position="463"/>
    </location>
</feature>
<feature type="compositionally biased region" description="Basic and acidic residues" evidence="1">
    <location>
        <begin position="52"/>
        <end position="61"/>
    </location>
</feature>
<feature type="compositionally biased region" description="Acidic residues" evidence="1">
    <location>
        <begin position="944"/>
        <end position="953"/>
    </location>
</feature>
<feature type="compositionally biased region" description="Polar residues" evidence="1">
    <location>
        <begin position="280"/>
        <end position="289"/>
    </location>
</feature>
<reference evidence="2 3" key="1">
    <citation type="submission" date="2017-10" db="EMBL/GenBank/DDBJ databases">
        <title>Comparative genomics in systemic dimorphic fungi from Ajellomycetaceae.</title>
        <authorList>
            <person name="Munoz J.F."/>
            <person name="Mcewen J.G."/>
            <person name="Clay O.K."/>
            <person name="Cuomo C.A."/>
        </authorList>
    </citation>
    <scope>NUCLEOTIDE SEQUENCE [LARGE SCALE GENOMIC DNA]</scope>
    <source>
        <strain evidence="2 3">UAMH7299</strain>
    </source>
</reference>
<name>A0A2B7X7I7_POLH7</name>
<feature type="compositionally biased region" description="Polar residues" evidence="1">
    <location>
        <begin position="884"/>
        <end position="908"/>
    </location>
</feature>
<feature type="compositionally biased region" description="Basic and acidic residues" evidence="1">
    <location>
        <begin position="488"/>
        <end position="502"/>
    </location>
</feature>
<feature type="compositionally biased region" description="Basic residues" evidence="1">
    <location>
        <begin position="960"/>
        <end position="973"/>
    </location>
</feature>
<feature type="region of interest" description="Disordered" evidence="1">
    <location>
        <begin position="778"/>
        <end position="798"/>
    </location>
</feature>
<dbReference type="PANTHER" id="PTHR42068">
    <property type="entry name" value="YALI0B18964P"/>
    <property type="match status" value="1"/>
</dbReference>
<feature type="region of interest" description="Disordered" evidence="1">
    <location>
        <begin position="434"/>
        <end position="563"/>
    </location>
</feature>
<feature type="region of interest" description="Disordered" evidence="1">
    <location>
        <begin position="884"/>
        <end position="923"/>
    </location>
</feature>
<feature type="compositionally biased region" description="Low complexity" evidence="1">
    <location>
        <begin position="98"/>
        <end position="133"/>
    </location>
</feature>
<dbReference type="PANTHER" id="PTHR42068:SF1">
    <property type="entry name" value="YALI0B18964P"/>
    <property type="match status" value="1"/>
</dbReference>
<gene>
    <name evidence="2" type="ORF">AJ80_08473</name>
</gene>
<accession>A0A2B7X7I7</accession>
<dbReference type="Proteomes" id="UP000224634">
    <property type="component" value="Unassembled WGS sequence"/>
</dbReference>